<proteinExistence type="predicted"/>
<evidence type="ECO:0000259" key="1">
    <source>
        <dbReference type="SMART" id="SM01155"/>
    </source>
</evidence>
<dbReference type="Proteomes" id="UP000639338">
    <property type="component" value="Unassembled WGS sequence"/>
</dbReference>
<organism evidence="2 3">
    <name type="scientific">Aphidius gifuensis</name>
    <name type="common">Parasitoid wasp</name>
    <dbReference type="NCBI Taxonomy" id="684658"/>
    <lineage>
        <taxon>Eukaryota</taxon>
        <taxon>Metazoa</taxon>
        <taxon>Ecdysozoa</taxon>
        <taxon>Arthropoda</taxon>
        <taxon>Hexapoda</taxon>
        <taxon>Insecta</taxon>
        <taxon>Pterygota</taxon>
        <taxon>Neoptera</taxon>
        <taxon>Endopterygota</taxon>
        <taxon>Hymenoptera</taxon>
        <taxon>Apocrita</taxon>
        <taxon>Ichneumonoidea</taxon>
        <taxon>Braconidae</taxon>
        <taxon>Aphidiinae</taxon>
        <taxon>Aphidius</taxon>
    </lineage>
</organism>
<feature type="domain" description="Ribosomal protein mS38 C-terminal" evidence="1">
    <location>
        <begin position="125"/>
        <end position="158"/>
    </location>
</feature>
<name>A0A834XY55_APHGI</name>
<dbReference type="SMART" id="SM01155">
    <property type="entry name" value="DUF1713"/>
    <property type="match status" value="1"/>
</dbReference>
<dbReference type="InterPro" id="IPR013177">
    <property type="entry name" value="Ribosomal_mS38_C"/>
</dbReference>
<comment type="caution">
    <text evidence="2">The sequence shown here is derived from an EMBL/GenBank/DDBJ whole genome shotgun (WGS) entry which is preliminary data.</text>
</comment>
<evidence type="ECO:0000313" key="3">
    <source>
        <dbReference type="Proteomes" id="UP000639338"/>
    </source>
</evidence>
<sequence length="237" mass="28029">MTTNKLCNFLQRLHLPLRGVVAPKYSTAVHQQNSLSNKIEFDPSLFKINKKICEPNLSLASLSINSHDFDLPTHRGWINNVIDSPIKKIYDITDPAKNDYSKEDKTTDKTIDLPTNNSSINIEKQAARMIVIRRRKMRRHKLKKLRKKMKFKWAKVKQRRELKKEKAFHAELLAQIHEAEKFDAKKYVQSKFDILDNVRIPSRWKGEILPESMIREFMQKEEEIKQRKLNIPRLKLD</sequence>
<dbReference type="OrthoDB" id="6423950at2759"/>
<evidence type="ECO:0000313" key="2">
    <source>
        <dbReference type="EMBL" id="KAF7995685.1"/>
    </source>
</evidence>
<dbReference type="EMBL" id="JACMRX010000002">
    <property type="protein sequence ID" value="KAF7995685.1"/>
    <property type="molecule type" value="Genomic_DNA"/>
</dbReference>
<accession>A0A834XY55</accession>
<protein>
    <recommendedName>
        <fullName evidence="1">Ribosomal protein mS38 C-terminal domain-containing protein</fullName>
    </recommendedName>
</protein>
<reference evidence="2 3" key="1">
    <citation type="submission" date="2020-08" db="EMBL/GenBank/DDBJ databases">
        <title>Aphidius gifuensis genome sequencing and assembly.</title>
        <authorList>
            <person name="Du Z."/>
        </authorList>
    </citation>
    <scope>NUCLEOTIDE SEQUENCE [LARGE SCALE GENOMIC DNA]</scope>
    <source>
        <strain evidence="2">YNYX2018</strain>
        <tissue evidence="2">Adults</tissue>
    </source>
</reference>
<keyword evidence="3" id="KW-1185">Reference proteome</keyword>
<dbReference type="AlphaFoldDB" id="A0A834XY55"/>
<gene>
    <name evidence="2" type="ORF">HCN44_006792</name>
</gene>